<dbReference type="Pfam" id="PF13527">
    <property type="entry name" value="Acetyltransf_9"/>
    <property type="match status" value="1"/>
</dbReference>
<feature type="domain" description="N-acetyltransferase" evidence="1">
    <location>
        <begin position="1"/>
        <end position="138"/>
    </location>
</feature>
<dbReference type="SUPFAM" id="SSF55729">
    <property type="entry name" value="Acyl-CoA N-acyltransferases (Nat)"/>
    <property type="match status" value="1"/>
</dbReference>
<reference evidence="2" key="1">
    <citation type="journal article" date="2021" name="PeerJ">
        <title>Extensive microbial diversity within the chicken gut microbiome revealed by metagenomics and culture.</title>
        <authorList>
            <person name="Gilroy R."/>
            <person name="Ravi A."/>
            <person name="Getino M."/>
            <person name="Pursley I."/>
            <person name="Horton D.L."/>
            <person name="Alikhan N.F."/>
            <person name="Baker D."/>
            <person name="Gharbi K."/>
            <person name="Hall N."/>
            <person name="Watson M."/>
            <person name="Adriaenssens E.M."/>
            <person name="Foster-Nyarko E."/>
            <person name="Jarju S."/>
            <person name="Secka A."/>
            <person name="Antonio M."/>
            <person name="Oren A."/>
            <person name="Chaudhuri R.R."/>
            <person name="La Ragione R."/>
            <person name="Hildebrand F."/>
            <person name="Pallen M.J."/>
        </authorList>
    </citation>
    <scope>NUCLEOTIDE SEQUENCE</scope>
    <source>
        <strain evidence="2">CHK188-16595</strain>
    </source>
</reference>
<dbReference type="AlphaFoldDB" id="A0A9D2MKN0"/>
<evidence type="ECO:0000313" key="3">
    <source>
        <dbReference type="Proteomes" id="UP000823877"/>
    </source>
</evidence>
<protein>
    <submittedName>
        <fullName evidence="2">GNAT family N-acetyltransferase</fullName>
    </submittedName>
</protein>
<evidence type="ECO:0000313" key="2">
    <source>
        <dbReference type="EMBL" id="HJB75288.1"/>
    </source>
</evidence>
<dbReference type="PROSITE" id="PS51186">
    <property type="entry name" value="GNAT"/>
    <property type="match status" value="1"/>
</dbReference>
<proteinExistence type="predicted"/>
<dbReference type="EMBL" id="DWXN01000012">
    <property type="protein sequence ID" value="HJB75288.1"/>
    <property type="molecule type" value="Genomic_DNA"/>
</dbReference>
<reference evidence="2" key="2">
    <citation type="submission" date="2021-04" db="EMBL/GenBank/DDBJ databases">
        <authorList>
            <person name="Gilroy R."/>
        </authorList>
    </citation>
    <scope>NUCLEOTIDE SEQUENCE</scope>
    <source>
        <strain evidence="2">CHK188-16595</strain>
    </source>
</reference>
<gene>
    <name evidence="2" type="ORF">IAA37_06400</name>
</gene>
<comment type="caution">
    <text evidence="2">The sequence shown here is derived from an EMBL/GenBank/DDBJ whole genome shotgun (WGS) entry which is preliminary data.</text>
</comment>
<dbReference type="CDD" id="cd04301">
    <property type="entry name" value="NAT_SF"/>
    <property type="match status" value="1"/>
</dbReference>
<dbReference type="InterPro" id="IPR000182">
    <property type="entry name" value="GNAT_dom"/>
</dbReference>
<dbReference type="Gene3D" id="3.40.630.30">
    <property type="match status" value="1"/>
</dbReference>
<sequence length="173" mass="20092">MADQIAFTEDRDQILPLWSRVFGDSKEDIDFFLDNCKHKSCLGYFSDGVLVSMLFLVECSYCNQNGAYLYAVCTDKAYRGRGCVSRLIEEAKNTDHVFLWLIPANDSLFDFYARFGFQKKLYSDRKYAEHIVFSQKKDILAYLYEGSEYEFPVGMIYSRRNFPNGGTGLFELK</sequence>
<accession>A0A9D2MKN0</accession>
<evidence type="ECO:0000259" key="1">
    <source>
        <dbReference type="PROSITE" id="PS51186"/>
    </source>
</evidence>
<dbReference type="Proteomes" id="UP000823877">
    <property type="component" value="Unassembled WGS sequence"/>
</dbReference>
<organism evidence="2 3">
    <name type="scientific">Candidatus Eubacterium faecale</name>
    <dbReference type="NCBI Taxonomy" id="2838568"/>
    <lineage>
        <taxon>Bacteria</taxon>
        <taxon>Bacillati</taxon>
        <taxon>Bacillota</taxon>
        <taxon>Clostridia</taxon>
        <taxon>Eubacteriales</taxon>
        <taxon>Eubacteriaceae</taxon>
        <taxon>Eubacterium</taxon>
    </lineage>
</organism>
<name>A0A9D2MKN0_9FIRM</name>
<dbReference type="InterPro" id="IPR016181">
    <property type="entry name" value="Acyl_CoA_acyltransferase"/>
</dbReference>
<dbReference type="GO" id="GO:0016747">
    <property type="term" value="F:acyltransferase activity, transferring groups other than amino-acyl groups"/>
    <property type="evidence" value="ECO:0007669"/>
    <property type="project" value="InterPro"/>
</dbReference>